<name>A0ABS1VYR9_9ACTN</name>
<evidence type="ECO:0000259" key="1">
    <source>
        <dbReference type="Pfam" id="PF08241"/>
    </source>
</evidence>
<proteinExistence type="predicted"/>
<accession>A0ABS1VYR9</accession>
<organism evidence="2 3">
    <name type="scientific">Paractinoplanes lichenicola</name>
    <dbReference type="NCBI Taxonomy" id="2802976"/>
    <lineage>
        <taxon>Bacteria</taxon>
        <taxon>Bacillati</taxon>
        <taxon>Actinomycetota</taxon>
        <taxon>Actinomycetes</taxon>
        <taxon>Micromonosporales</taxon>
        <taxon>Micromonosporaceae</taxon>
        <taxon>Paractinoplanes</taxon>
    </lineage>
</organism>
<feature type="domain" description="Methyltransferase type 11" evidence="1">
    <location>
        <begin position="44"/>
        <end position="132"/>
    </location>
</feature>
<gene>
    <name evidence="2" type="ORF">JKJ07_35320</name>
</gene>
<dbReference type="InterPro" id="IPR029063">
    <property type="entry name" value="SAM-dependent_MTases_sf"/>
</dbReference>
<keyword evidence="2" id="KW-0489">Methyltransferase</keyword>
<keyword evidence="2" id="KW-0808">Transferase</keyword>
<reference evidence="2 3" key="1">
    <citation type="submission" date="2021-01" db="EMBL/GenBank/DDBJ databases">
        <title>Actinoplanes sp. nov. LDG1-01 isolated from lichen.</title>
        <authorList>
            <person name="Saeng-In P."/>
            <person name="Phongsopitanun W."/>
            <person name="Kanchanasin P."/>
            <person name="Yuki M."/>
            <person name="Kudo T."/>
            <person name="Ohkuma M."/>
            <person name="Tanasupawat S."/>
        </authorList>
    </citation>
    <scope>NUCLEOTIDE SEQUENCE [LARGE SCALE GENOMIC DNA]</scope>
    <source>
        <strain evidence="2 3">LDG1-01</strain>
    </source>
</reference>
<evidence type="ECO:0000313" key="2">
    <source>
        <dbReference type="EMBL" id="MBL7259602.1"/>
    </source>
</evidence>
<evidence type="ECO:0000313" key="3">
    <source>
        <dbReference type="Proteomes" id="UP000598996"/>
    </source>
</evidence>
<dbReference type="Gene3D" id="3.40.50.150">
    <property type="entry name" value="Vaccinia Virus protein VP39"/>
    <property type="match status" value="1"/>
</dbReference>
<keyword evidence="3" id="KW-1185">Reference proteome</keyword>
<dbReference type="Pfam" id="PF08241">
    <property type="entry name" value="Methyltransf_11"/>
    <property type="match status" value="1"/>
</dbReference>
<comment type="caution">
    <text evidence="2">The sequence shown here is derived from an EMBL/GenBank/DDBJ whole genome shotgun (WGS) entry which is preliminary data.</text>
</comment>
<dbReference type="GO" id="GO:0008168">
    <property type="term" value="F:methyltransferase activity"/>
    <property type="evidence" value="ECO:0007669"/>
    <property type="project" value="UniProtKB-KW"/>
</dbReference>
<dbReference type="GO" id="GO:0032259">
    <property type="term" value="P:methylation"/>
    <property type="evidence" value="ECO:0007669"/>
    <property type="project" value="UniProtKB-KW"/>
</dbReference>
<dbReference type="PANTHER" id="PTHR43591">
    <property type="entry name" value="METHYLTRANSFERASE"/>
    <property type="match status" value="1"/>
</dbReference>
<dbReference type="Proteomes" id="UP000598996">
    <property type="component" value="Unassembled WGS sequence"/>
</dbReference>
<dbReference type="CDD" id="cd02440">
    <property type="entry name" value="AdoMet_MTases"/>
    <property type="match status" value="1"/>
</dbReference>
<dbReference type="SUPFAM" id="SSF53335">
    <property type="entry name" value="S-adenosyl-L-methionine-dependent methyltransferases"/>
    <property type="match status" value="1"/>
</dbReference>
<dbReference type="InterPro" id="IPR013216">
    <property type="entry name" value="Methyltransf_11"/>
</dbReference>
<protein>
    <submittedName>
        <fullName evidence="2">Methyltransferase domain-containing protein</fullName>
    </submittedName>
</protein>
<dbReference type="EMBL" id="JAENHO010000011">
    <property type="protein sequence ID" value="MBL7259602.1"/>
    <property type="molecule type" value="Genomic_DNA"/>
</dbReference>
<sequence>MSSDVIELFDRLAGSYDEVLPFFREFGRQTADRLPLPAPGARLLDVGAGRGAVAHAARDRGYTVTATDAAPGMVDRLAATLDAHLMDAADLRFPDGTFDVVTAGLVIHILDDPASAVREARRVLKPGGLFAFTVPGPNPDGFAMTDRANELFAEFSAYLPPAGSMGVAFDESATLAAAGFTGVAETDLRVELTVPDAETLWRWFQTHGSRKFLDDLPAERRAEFRTRLLDDLNGRDRIVLRRAAWLFTGLA</sequence>